<accession>A0A0P7ZQC3</accession>
<comment type="caution">
    <text evidence="2">The sequence shown here is derived from an EMBL/GenBank/DDBJ whole genome shotgun (WGS) entry which is preliminary data.</text>
</comment>
<sequence length="90" mass="9683">MSQSEVVTVRLTSELKAKLDSLSASTQRSKSWLAAEAIAQYVEQEAWQIEGIESAVVLADSPDAQWIEGAAVEAWLDSWGTDSEPSAPCA</sequence>
<name>A0A0P7ZQC3_9CYAN</name>
<dbReference type="InterPro" id="IPR052991">
    <property type="entry name" value="Non-func_TypeII_TA_Antitoxin"/>
</dbReference>
<evidence type="ECO:0000259" key="1">
    <source>
        <dbReference type="Pfam" id="PF01402"/>
    </source>
</evidence>
<protein>
    <submittedName>
        <fullName evidence="2">Putative transcriptional regulator</fullName>
    </submittedName>
</protein>
<evidence type="ECO:0000313" key="3">
    <source>
        <dbReference type="Proteomes" id="UP000050465"/>
    </source>
</evidence>
<dbReference type="Pfam" id="PF01402">
    <property type="entry name" value="RHH_1"/>
    <property type="match status" value="1"/>
</dbReference>
<dbReference type="Proteomes" id="UP000050465">
    <property type="component" value="Unassembled WGS sequence"/>
</dbReference>
<gene>
    <name evidence="2" type="ORF">HLUCCA11_22730</name>
</gene>
<dbReference type="SUPFAM" id="SSF47598">
    <property type="entry name" value="Ribbon-helix-helix"/>
    <property type="match status" value="1"/>
</dbReference>
<dbReference type="PANTHER" id="PTHR40688">
    <property type="match status" value="1"/>
</dbReference>
<organism evidence="2 3">
    <name type="scientific">Phormidesmis priestleyi Ana</name>
    <dbReference type="NCBI Taxonomy" id="1666911"/>
    <lineage>
        <taxon>Bacteria</taxon>
        <taxon>Bacillati</taxon>
        <taxon>Cyanobacteriota</taxon>
        <taxon>Cyanophyceae</taxon>
        <taxon>Leptolyngbyales</taxon>
        <taxon>Leptolyngbyaceae</taxon>
        <taxon>Phormidesmis</taxon>
    </lineage>
</organism>
<dbReference type="STRING" id="1666911.HLUCCA11_22730"/>
<dbReference type="PANTHER" id="PTHR40688:SF2">
    <property type="entry name" value="RIBBON-HELIX-HELIX PROTEIN COPG DOMAIN-CONTAINING PROTEIN"/>
    <property type="match status" value="1"/>
</dbReference>
<reference evidence="2 3" key="1">
    <citation type="submission" date="2015-09" db="EMBL/GenBank/DDBJ databases">
        <title>Identification and resolution of microdiversity through metagenomic sequencing of parallel consortia.</title>
        <authorList>
            <person name="Nelson W.C."/>
            <person name="Romine M.F."/>
            <person name="Lindemann S.R."/>
        </authorList>
    </citation>
    <scope>NUCLEOTIDE SEQUENCE [LARGE SCALE GENOMIC DNA]</scope>
    <source>
        <strain evidence="2">Ana</strain>
    </source>
</reference>
<dbReference type="AlphaFoldDB" id="A0A0P7ZQC3"/>
<dbReference type="InterPro" id="IPR010985">
    <property type="entry name" value="Ribbon_hlx_hlx"/>
</dbReference>
<dbReference type="GO" id="GO:0006355">
    <property type="term" value="P:regulation of DNA-templated transcription"/>
    <property type="evidence" value="ECO:0007669"/>
    <property type="project" value="InterPro"/>
</dbReference>
<dbReference type="CDD" id="cd22233">
    <property type="entry name" value="RHH_CopAso-like"/>
    <property type="match status" value="1"/>
</dbReference>
<evidence type="ECO:0000313" key="2">
    <source>
        <dbReference type="EMBL" id="KPQ31943.1"/>
    </source>
</evidence>
<dbReference type="InterPro" id="IPR002145">
    <property type="entry name" value="CopG"/>
</dbReference>
<proteinExistence type="predicted"/>
<feature type="domain" description="Ribbon-helix-helix protein CopG" evidence="1">
    <location>
        <begin position="6"/>
        <end position="45"/>
    </location>
</feature>
<dbReference type="EMBL" id="LJZR01000076">
    <property type="protein sequence ID" value="KPQ31943.1"/>
    <property type="molecule type" value="Genomic_DNA"/>
</dbReference>